<dbReference type="InterPro" id="IPR053851">
    <property type="entry name" value="DUF6929"/>
</dbReference>
<organism evidence="1 2">
    <name type="scientific">Panacibacter ginsenosidivorans</name>
    <dbReference type="NCBI Taxonomy" id="1813871"/>
    <lineage>
        <taxon>Bacteria</taxon>
        <taxon>Pseudomonadati</taxon>
        <taxon>Bacteroidota</taxon>
        <taxon>Chitinophagia</taxon>
        <taxon>Chitinophagales</taxon>
        <taxon>Chitinophagaceae</taxon>
        <taxon>Panacibacter</taxon>
    </lineage>
</organism>
<dbReference type="OrthoDB" id="6710009at2"/>
<name>A0A5B8VFP3_9BACT</name>
<dbReference type="AlphaFoldDB" id="A0A5B8VFP3"/>
<dbReference type="KEGG" id="pgin:FRZ67_22175"/>
<evidence type="ECO:0000313" key="2">
    <source>
        <dbReference type="Proteomes" id="UP000321533"/>
    </source>
</evidence>
<evidence type="ECO:0000313" key="1">
    <source>
        <dbReference type="EMBL" id="QEC69871.1"/>
    </source>
</evidence>
<dbReference type="RefSeq" id="WP_147192747.1">
    <property type="nucleotide sequence ID" value="NZ_CP042435.1"/>
</dbReference>
<dbReference type="Pfam" id="PF22000">
    <property type="entry name" value="DUF6929"/>
    <property type="match status" value="1"/>
</dbReference>
<proteinExistence type="predicted"/>
<reference evidence="1 2" key="1">
    <citation type="journal article" date="2016" name="Int. J. Syst. Evol. Microbiol.">
        <title>Panacibacter ginsenosidivorans gen. nov., sp. nov., with ginsenoside converting activity isolated from soil of a ginseng field.</title>
        <authorList>
            <person name="Siddiqi M.Z."/>
            <person name="Muhammad Shafi S."/>
            <person name="Choi K.D."/>
            <person name="Im W.T."/>
        </authorList>
    </citation>
    <scope>NUCLEOTIDE SEQUENCE [LARGE SCALE GENOMIC DNA]</scope>
    <source>
        <strain evidence="1 2">Gsoil1550</strain>
    </source>
</reference>
<protein>
    <submittedName>
        <fullName evidence="1">Uncharacterized protein</fullName>
    </submittedName>
</protein>
<dbReference type="EMBL" id="CP042435">
    <property type="protein sequence ID" value="QEC69871.1"/>
    <property type="molecule type" value="Genomic_DNA"/>
</dbReference>
<accession>A0A5B8VFP3</accession>
<sequence>MKLNLLDYKELRSYPSGSGIEFHDDKIYIVGDDATSVLVTNTRWKKLEEINLFESAEKRISKKLKADLEATAILHLDGRVYLLVMGSGSKDNRAKAILIDTETNKKTEFDCTNFYQRIRTAGIADLNIEGATQVSDCLVFCNRANKTHPDNHFIVTSLDFFRDQQNAPIDIQKVDLSEYEDTMGLSGACYSYKHDWLLFTTSIEDTADSYHDGVIGKSYLGVIEDAYRKIITHRLRVNELIDLPATNKKFNGYKIESVCIQSERKHAMKLHLVADNDTGVSYLFKIRIKF</sequence>
<gene>
    <name evidence="1" type="ORF">FRZ67_22175</name>
</gene>
<dbReference type="Proteomes" id="UP000321533">
    <property type="component" value="Chromosome"/>
</dbReference>
<keyword evidence="2" id="KW-1185">Reference proteome</keyword>